<evidence type="ECO:0000313" key="3">
    <source>
        <dbReference type="Proteomes" id="UP000260665"/>
    </source>
</evidence>
<dbReference type="Proteomes" id="UP000260665">
    <property type="component" value="Unassembled WGS sequence"/>
</dbReference>
<dbReference type="RefSeq" id="WP_117178602.1">
    <property type="nucleotide sequence ID" value="NZ_QFZK01000010.1"/>
</dbReference>
<dbReference type="SUPFAM" id="SSF53901">
    <property type="entry name" value="Thiolase-like"/>
    <property type="match status" value="2"/>
</dbReference>
<dbReference type="Gene3D" id="3.40.47.10">
    <property type="match status" value="1"/>
</dbReference>
<dbReference type="GO" id="GO:0003988">
    <property type="term" value="F:acetyl-CoA C-acyltransferase activity"/>
    <property type="evidence" value="ECO:0007669"/>
    <property type="project" value="UniProtKB-ARBA"/>
</dbReference>
<dbReference type="CDD" id="cd00829">
    <property type="entry name" value="SCP-x_thiolase"/>
    <property type="match status" value="1"/>
</dbReference>
<dbReference type="PIRSF" id="PIRSF000429">
    <property type="entry name" value="Ac-CoA_Ac_transf"/>
    <property type="match status" value="1"/>
</dbReference>
<reference evidence="2 3" key="1">
    <citation type="submission" date="2018-05" db="EMBL/GenBank/DDBJ databases">
        <title>Rhodoferax soyangensis sp.nov., isolated from an oligotrophic freshwater lake.</title>
        <authorList>
            <person name="Park M."/>
        </authorList>
    </citation>
    <scope>NUCLEOTIDE SEQUENCE [LARGE SCALE GENOMIC DNA]</scope>
    <source>
        <strain evidence="2 3">IMCC26218</strain>
    </source>
</reference>
<dbReference type="EMBL" id="QFZK01000010">
    <property type="protein sequence ID" value="RFO96013.1"/>
    <property type="molecule type" value="Genomic_DNA"/>
</dbReference>
<dbReference type="InterPro" id="IPR055140">
    <property type="entry name" value="Thiolase_C_2"/>
</dbReference>
<keyword evidence="3" id="KW-1185">Reference proteome</keyword>
<dbReference type="Pfam" id="PF22691">
    <property type="entry name" value="Thiolase_C_1"/>
    <property type="match status" value="1"/>
</dbReference>
<evidence type="ECO:0000259" key="1">
    <source>
        <dbReference type="Pfam" id="PF22691"/>
    </source>
</evidence>
<dbReference type="InterPro" id="IPR016039">
    <property type="entry name" value="Thiolase-like"/>
</dbReference>
<protein>
    <submittedName>
        <fullName evidence="2">Transporter</fullName>
    </submittedName>
</protein>
<dbReference type="InterPro" id="IPR002155">
    <property type="entry name" value="Thiolase"/>
</dbReference>
<accession>A0A3E1R9S6</accession>
<feature type="domain" description="Thiolase C-terminal" evidence="1">
    <location>
        <begin position="259"/>
        <end position="402"/>
    </location>
</feature>
<evidence type="ECO:0000313" key="2">
    <source>
        <dbReference type="EMBL" id="RFO96013.1"/>
    </source>
</evidence>
<dbReference type="OrthoDB" id="9790314at2"/>
<proteinExistence type="predicted"/>
<gene>
    <name evidence="2" type="ORF">DIC66_14930</name>
</gene>
<dbReference type="PANTHER" id="PTHR42870:SF1">
    <property type="entry name" value="NON-SPECIFIC LIPID-TRANSFER PROTEIN-LIKE 2"/>
    <property type="match status" value="1"/>
</dbReference>
<dbReference type="PANTHER" id="PTHR42870">
    <property type="entry name" value="ACETYL-COA C-ACETYLTRANSFERASE"/>
    <property type="match status" value="1"/>
</dbReference>
<organism evidence="2 3">
    <name type="scientific">Rhodoferax lacus</name>
    <dbReference type="NCBI Taxonomy" id="2184758"/>
    <lineage>
        <taxon>Bacteria</taxon>
        <taxon>Pseudomonadati</taxon>
        <taxon>Pseudomonadota</taxon>
        <taxon>Betaproteobacteria</taxon>
        <taxon>Burkholderiales</taxon>
        <taxon>Comamonadaceae</taxon>
        <taxon>Rhodoferax</taxon>
    </lineage>
</organism>
<name>A0A3E1R9S6_9BURK</name>
<dbReference type="AlphaFoldDB" id="A0A3E1R9S6"/>
<comment type="caution">
    <text evidence="2">The sequence shown here is derived from an EMBL/GenBank/DDBJ whole genome shotgun (WGS) entry which is preliminary data.</text>
</comment>
<sequence length="406" mass="43015">MGLQGKSALVGAAQYKPEKYATAPRMFHLEQVADLATQALDDAGLSLSDVDGLITVGPQFHEAGMFVPAMAGEYLGVPLNYAEVVDLGGASSVGMVWRAAAAIELGLCDTVVCVIPSRMAPTAAHDDHAAEVMRASRFGGHSTRFGAPEAELDLPYGHMAQNTGYAMIAQRYAALHGYDAAALARICVDQRFNACHNPQAMFYGQPLTVDDVLASRMVAEPLRMLEIVMPVAGGGAMVLTRADKARGCRHRGVQVIGCGEHVQSKSPTYAKDMLATPIGPASRKAFAMAGLTPADMHMAQIYDCYTITVMLTLEDAGFCAKGEGMRFLREHDFTFKGNFPMNTHGGQLSFGQTGSSGGMTQVIEAMHQIQGRAGVRQLARHDLAYVSGTGGVMSEQGALILQGAAA</sequence>